<protein>
    <submittedName>
        <fullName evidence="6">Putative ABC-type Fe3+-hydroxamate transport system, periplasmic component</fullName>
    </submittedName>
</protein>
<reference evidence="6 7" key="1">
    <citation type="journal article" date="2013" name="ISME J.">
        <title>A metabolic model for members of the genus Tetrasphaera involved in enhanced biological phosphorus removal.</title>
        <authorList>
            <person name="Kristiansen R."/>
            <person name="Nguyen H.T.T."/>
            <person name="Saunders A.M."/>
            <person name="Nielsen J.L."/>
            <person name="Wimmer R."/>
            <person name="Le V.Q."/>
            <person name="McIlroy S.J."/>
            <person name="Petrovski S."/>
            <person name="Seviour R.J."/>
            <person name="Calteau A."/>
            <person name="Nielsen K.L."/>
            <person name="Nielsen P.H."/>
        </authorList>
    </citation>
    <scope>NUCLEOTIDE SEQUENCE [LARGE SCALE GENOMIC DNA]</scope>
    <source>
        <strain evidence="6 7">T1-X7</strain>
    </source>
</reference>
<dbReference type="Pfam" id="PF01497">
    <property type="entry name" value="Peripla_BP_2"/>
    <property type="match status" value="1"/>
</dbReference>
<dbReference type="PROSITE" id="PS50983">
    <property type="entry name" value="FE_B12_PBP"/>
    <property type="match status" value="1"/>
</dbReference>
<name>A0A077LVL3_9MICO</name>
<gene>
    <name evidence="6" type="ORF">BN12_150031</name>
</gene>
<dbReference type="InterPro" id="IPR051313">
    <property type="entry name" value="Bact_iron-sidero_bind"/>
</dbReference>
<evidence type="ECO:0000313" key="7">
    <source>
        <dbReference type="Proteomes" id="UP000035721"/>
    </source>
</evidence>
<keyword evidence="7" id="KW-1185">Reference proteome</keyword>
<sequence>MTITPLDPADTDRRFAEIVDEVTRRGFLGASIGAATLVGASGCGADGDTTSGSSGTWSFTDDLGHTITLPHRPTRIASMWDSITASLWAAGVRDIVATQLAPTQAHVLSGSHVATSGMAKVKNGDTPEVRIEELAKANPDLILDSADADGTLSSASTNSRIAQIAPIVAFNESTGDVETQIRRSERFAAALGIAGADDAGRAQYRSAFERLQRVTAAKPTLRVAFCWGYDDGLYIYPPNDFSVWIPTLRSAGVNFMPAKPTAGPDSGGFHVVAWERALDLPVDLLLEKGGPWPIDNPGWRNMPAVRAGQAYDTDDWGAAGWDAYSYANYATLLDRTAEVIGRSRPGVGPR</sequence>
<dbReference type="RefSeq" id="WP_048550098.1">
    <property type="nucleotide sequence ID" value="NZ_HF570958.1"/>
</dbReference>
<dbReference type="InterPro" id="IPR002491">
    <property type="entry name" value="ABC_transptr_periplasmic_BD"/>
</dbReference>
<evidence type="ECO:0000256" key="4">
    <source>
        <dbReference type="ARBA" id="ARBA00022729"/>
    </source>
</evidence>
<comment type="similarity">
    <text evidence="2">Belongs to the bacterial solute-binding protein 8 family.</text>
</comment>
<organism evidence="6 7">
    <name type="scientific">Nostocoides japonicum T1-X7</name>
    <dbReference type="NCBI Taxonomy" id="1194083"/>
    <lineage>
        <taxon>Bacteria</taxon>
        <taxon>Bacillati</taxon>
        <taxon>Actinomycetota</taxon>
        <taxon>Actinomycetes</taxon>
        <taxon>Micrococcales</taxon>
        <taxon>Intrasporangiaceae</taxon>
        <taxon>Nostocoides</taxon>
    </lineage>
</organism>
<dbReference type="PANTHER" id="PTHR30532">
    <property type="entry name" value="IRON III DICITRATE-BINDING PERIPLASMIC PROTEIN"/>
    <property type="match status" value="1"/>
</dbReference>
<evidence type="ECO:0000313" key="6">
    <source>
        <dbReference type="EMBL" id="CCH76857.1"/>
    </source>
</evidence>
<dbReference type="AlphaFoldDB" id="A0A077LVL3"/>
<dbReference type="PANTHER" id="PTHR30532:SF1">
    <property type="entry name" value="IRON(3+)-HYDROXAMATE-BINDING PROTEIN FHUD"/>
    <property type="match status" value="1"/>
</dbReference>
<evidence type="ECO:0000256" key="3">
    <source>
        <dbReference type="ARBA" id="ARBA00022448"/>
    </source>
</evidence>
<dbReference type="GO" id="GO:1901678">
    <property type="term" value="P:iron coordination entity transport"/>
    <property type="evidence" value="ECO:0007669"/>
    <property type="project" value="UniProtKB-ARBA"/>
</dbReference>
<keyword evidence="3" id="KW-0813">Transport</keyword>
<proteinExistence type="inferred from homology"/>
<dbReference type="STRING" id="1194083.BN12_150031"/>
<feature type="domain" description="Fe/B12 periplasmic-binding" evidence="5">
    <location>
        <begin position="75"/>
        <end position="344"/>
    </location>
</feature>
<evidence type="ECO:0000256" key="1">
    <source>
        <dbReference type="ARBA" id="ARBA00004196"/>
    </source>
</evidence>
<evidence type="ECO:0000259" key="5">
    <source>
        <dbReference type="PROSITE" id="PS50983"/>
    </source>
</evidence>
<dbReference type="GO" id="GO:0030288">
    <property type="term" value="C:outer membrane-bounded periplasmic space"/>
    <property type="evidence" value="ECO:0007669"/>
    <property type="project" value="TreeGrafter"/>
</dbReference>
<comment type="subcellular location">
    <subcellularLocation>
        <location evidence="1">Cell envelope</location>
    </subcellularLocation>
</comment>
<dbReference type="OrthoDB" id="9793175at2"/>
<dbReference type="Proteomes" id="UP000035721">
    <property type="component" value="Unassembled WGS sequence"/>
</dbReference>
<dbReference type="EMBL" id="CAJB01000057">
    <property type="protein sequence ID" value="CCH76857.1"/>
    <property type="molecule type" value="Genomic_DNA"/>
</dbReference>
<dbReference type="SUPFAM" id="SSF53807">
    <property type="entry name" value="Helical backbone' metal receptor"/>
    <property type="match status" value="1"/>
</dbReference>
<keyword evidence="4" id="KW-0732">Signal</keyword>
<accession>A0A077LVL3</accession>
<evidence type="ECO:0000256" key="2">
    <source>
        <dbReference type="ARBA" id="ARBA00008814"/>
    </source>
</evidence>
<dbReference type="Gene3D" id="3.40.50.1980">
    <property type="entry name" value="Nitrogenase molybdenum iron protein domain"/>
    <property type="match status" value="2"/>
</dbReference>
<comment type="caution">
    <text evidence="6">The sequence shown here is derived from an EMBL/GenBank/DDBJ whole genome shotgun (WGS) entry which is preliminary data.</text>
</comment>